<dbReference type="PANTHER" id="PTHR47990">
    <property type="entry name" value="2-OXOGLUTARATE (2OG) AND FE(II)-DEPENDENT OXYGENASE SUPERFAMILY PROTEIN-RELATED"/>
    <property type="match status" value="1"/>
</dbReference>
<dbReference type="EMBL" id="JBGBPQ010000021">
    <property type="protein sequence ID" value="KAL1503882.1"/>
    <property type="molecule type" value="Genomic_DNA"/>
</dbReference>
<keyword evidence="4" id="KW-1185">Reference proteome</keyword>
<dbReference type="Pfam" id="PF03171">
    <property type="entry name" value="2OG-FeII_Oxy"/>
    <property type="match status" value="1"/>
</dbReference>
<protein>
    <recommendedName>
        <fullName evidence="2">Fe2OG dioxygenase domain-containing protein</fullName>
    </recommendedName>
</protein>
<reference evidence="3 4" key="1">
    <citation type="journal article" date="2024" name="Science">
        <title>Giant polyketide synthase enzymes in the biosynthesis of giant marine polyether toxins.</title>
        <authorList>
            <person name="Fallon T.R."/>
            <person name="Shende V.V."/>
            <person name="Wierzbicki I.H."/>
            <person name="Pendleton A.L."/>
            <person name="Watervoot N.F."/>
            <person name="Auber R.P."/>
            <person name="Gonzalez D.J."/>
            <person name="Wisecaver J.H."/>
            <person name="Moore B.S."/>
        </authorList>
    </citation>
    <scope>NUCLEOTIDE SEQUENCE [LARGE SCALE GENOMIC DNA]</scope>
    <source>
        <strain evidence="3 4">12B1</strain>
    </source>
</reference>
<comment type="similarity">
    <text evidence="1">Belongs to the iron/ascorbate-dependent oxidoreductase family.</text>
</comment>
<keyword evidence="1" id="KW-0479">Metal-binding</keyword>
<dbReference type="GO" id="GO:0016491">
    <property type="term" value="F:oxidoreductase activity"/>
    <property type="evidence" value="ECO:0007669"/>
    <property type="project" value="UniProtKB-KW"/>
</dbReference>
<dbReference type="GO" id="GO:0046872">
    <property type="term" value="F:metal ion binding"/>
    <property type="evidence" value="ECO:0007669"/>
    <property type="project" value="UniProtKB-KW"/>
</dbReference>
<name>A0AB34IR40_PRYPA</name>
<dbReference type="InterPro" id="IPR005123">
    <property type="entry name" value="Oxoglu/Fe-dep_dioxygenase_dom"/>
</dbReference>
<evidence type="ECO:0000256" key="1">
    <source>
        <dbReference type="RuleBase" id="RU003682"/>
    </source>
</evidence>
<feature type="domain" description="Fe2OG dioxygenase" evidence="2">
    <location>
        <begin position="173"/>
        <end position="278"/>
    </location>
</feature>
<dbReference type="PROSITE" id="PS51471">
    <property type="entry name" value="FE2OG_OXY"/>
    <property type="match status" value="1"/>
</dbReference>
<dbReference type="Proteomes" id="UP001515480">
    <property type="component" value="Unassembled WGS sequence"/>
</dbReference>
<gene>
    <name evidence="3" type="ORF">AB1Y20_012345</name>
</gene>
<evidence type="ECO:0000313" key="3">
    <source>
        <dbReference type="EMBL" id="KAL1503882.1"/>
    </source>
</evidence>
<dbReference type="InterPro" id="IPR044861">
    <property type="entry name" value="IPNS-like_FE2OG_OXY"/>
</dbReference>
<dbReference type="Gene3D" id="2.60.120.330">
    <property type="entry name" value="B-lactam Antibiotic, Isopenicillin N Synthase, Chain"/>
    <property type="match status" value="1"/>
</dbReference>
<dbReference type="InterPro" id="IPR050231">
    <property type="entry name" value="Iron_ascorbate_oxido_reductase"/>
</dbReference>
<evidence type="ECO:0000313" key="4">
    <source>
        <dbReference type="Proteomes" id="UP001515480"/>
    </source>
</evidence>
<dbReference type="SUPFAM" id="SSF51197">
    <property type="entry name" value="Clavaminate synthase-like"/>
    <property type="match status" value="1"/>
</dbReference>
<sequence>MKPAERAWGRSRWRPPRRALLPLQLLTMADLETPSGGAALLRALQRDGLALLRAPPPLAPAVSRCLAVCRDFFALPAAEKARHGAGPGSGQQHGYMSMLDDGGSECLELKLCHDAAFEWPPRLQRAAAAAVRALLGAARRALEAVAAALGMRRAYVAALLDDAGASVRLEEASHSAARVWCYTRGVRSGWHADNTLLTVAPRGTAVGLRCRLLDGRRASTPRECVYPEKLMEPDQLVVFAGDALSYLSGGRVPALVHEVIPPVCNDHPRLSMPFFLRARRAAVLEPQAASPHITDPRVRSLPPLRVSDLEANVRNVRMSWFWKQDGMGYYDCCEWHPDEK</sequence>
<accession>A0AB34IR40</accession>
<dbReference type="InterPro" id="IPR027443">
    <property type="entry name" value="IPNS-like_sf"/>
</dbReference>
<evidence type="ECO:0000259" key="2">
    <source>
        <dbReference type="PROSITE" id="PS51471"/>
    </source>
</evidence>
<keyword evidence="1" id="KW-0560">Oxidoreductase</keyword>
<comment type="caution">
    <text evidence="3">The sequence shown here is derived from an EMBL/GenBank/DDBJ whole genome shotgun (WGS) entry which is preliminary data.</text>
</comment>
<keyword evidence="1" id="KW-0408">Iron</keyword>
<dbReference type="AlphaFoldDB" id="A0AB34IR40"/>
<organism evidence="3 4">
    <name type="scientific">Prymnesium parvum</name>
    <name type="common">Toxic golden alga</name>
    <dbReference type="NCBI Taxonomy" id="97485"/>
    <lineage>
        <taxon>Eukaryota</taxon>
        <taxon>Haptista</taxon>
        <taxon>Haptophyta</taxon>
        <taxon>Prymnesiophyceae</taxon>
        <taxon>Prymnesiales</taxon>
        <taxon>Prymnesiaceae</taxon>
        <taxon>Prymnesium</taxon>
    </lineage>
</organism>
<proteinExistence type="inferred from homology"/>